<sequence length="95" mass="10828">MIKHIVFFKLKNRSAESVAEAADVLRSMEGKIEQLKSLEIGTDILRTERSYDIALTATVETLDDLQGYQAHPEHQKIIEYINGVKEVSYAVDYEI</sequence>
<dbReference type="Gene3D" id="3.30.70.100">
    <property type="match status" value="1"/>
</dbReference>
<gene>
    <name evidence="2" type="ORF">GCM10007362_40760</name>
</gene>
<comment type="caution">
    <text evidence="2">The sequence shown here is derived from an EMBL/GenBank/DDBJ whole genome shotgun (WGS) entry which is preliminary data.</text>
</comment>
<dbReference type="RefSeq" id="WP_172241551.1">
    <property type="nucleotide sequence ID" value="NZ_BMDD01000005.1"/>
</dbReference>
<evidence type="ECO:0000313" key="2">
    <source>
        <dbReference type="EMBL" id="GGH84813.1"/>
    </source>
</evidence>
<feature type="domain" description="Stress-response A/B barrel" evidence="1">
    <location>
        <begin position="2"/>
        <end position="93"/>
    </location>
</feature>
<keyword evidence="3" id="KW-1185">Reference proteome</keyword>
<dbReference type="EMBL" id="BMDD01000005">
    <property type="protein sequence ID" value="GGH84813.1"/>
    <property type="molecule type" value="Genomic_DNA"/>
</dbReference>
<accession>A0ABQ2A530</accession>
<reference evidence="3" key="1">
    <citation type="journal article" date="2019" name="Int. J. Syst. Evol. Microbiol.">
        <title>The Global Catalogue of Microorganisms (GCM) 10K type strain sequencing project: providing services to taxonomists for standard genome sequencing and annotation.</title>
        <authorList>
            <consortium name="The Broad Institute Genomics Platform"/>
            <consortium name="The Broad Institute Genome Sequencing Center for Infectious Disease"/>
            <person name="Wu L."/>
            <person name="Ma J."/>
        </authorList>
    </citation>
    <scope>NUCLEOTIDE SEQUENCE [LARGE SCALE GENOMIC DNA]</scope>
    <source>
        <strain evidence="3">CCM 8702</strain>
    </source>
</reference>
<protein>
    <submittedName>
        <fullName evidence="2">Stress responsive protein</fullName>
    </submittedName>
</protein>
<dbReference type="InterPro" id="IPR011008">
    <property type="entry name" value="Dimeric_a/b-barrel"/>
</dbReference>
<dbReference type="Pfam" id="PF07876">
    <property type="entry name" value="Dabb"/>
    <property type="match status" value="1"/>
</dbReference>
<dbReference type="Proteomes" id="UP000605427">
    <property type="component" value="Unassembled WGS sequence"/>
</dbReference>
<organism evidence="2 3">
    <name type="scientific">Saccharibacillus endophyticus</name>
    <dbReference type="NCBI Taxonomy" id="2060666"/>
    <lineage>
        <taxon>Bacteria</taxon>
        <taxon>Bacillati</taxon>
        <taxon>Bacillota</taxon>
        <taxon>Bacilli</taxon>
        <taxon>Bacillales</taxon>
        <taxon>Paenibacillaceae</taxon>
        <taxon>Saccharibacillus</taxon>
    </lineage>
</organism>
<dbReference type="SMART" id="SM00886">
    <property type="entry name" value="Dabb"/>
    <property type="match status" value="1"/>
</dbReference>
<dbReference type="PANTHER" id="PTHR37832:SF1">
    <property type="entry name" value="STRESS-RESPONSE A_B BARREL DOMAIN-CONTAINING PROTEIN"/>
    <property type="match status" value="1"/>
</dbReference>
<name>A0ABQ2A530_9BACL</name>
<evidence type="ECO:0000259" key="1">
    <source>
        <dbReference type="PROSITE" id="PS51502"/>
    </source>
</evidence>
<dbReference type="SUPFAM" id="SSF54909">
    <property type="entry name" value="Dimeric alpha+beta barrel"/>
    <property type="match status" value="1"/>
</dbReference>
<dbReference type="PANTHER" id="PTHR37832">
    <property type="entry name" value="BLL2683 PROTEIN"/>
    <property type="match status" value="1"/>
</dbReference>
<dbReference type="InterPro" id="IPR013097">
    <property type="entry name" value="Dabb"/>
</dbReference>
<proteinExistence type="predicted"/>
<evidence type="ECO:0000313" key="3">
    <source>
        <dbReference type="Proteomes" id="UP000605427"/>
    </source>
</evidence>
<dbReference type="PROSITE" id="PS51502">
    <property type="entry name" value="S_R_A_B_BARREL"/>
    <property type="match status" value="1"/>
</dbReference>